<organism evidence="1 2">
    <name type="scientific">Candidatus Methanocrinis natronophilus</name>
    <dbReference type="NCBI Taxonomy" id="3033396"/>
    <lineage>
        <taxon>Archaea</taxon>
        <taxon>Methanobacteriati</taxon>
        <taxon>Methanobacteriota</taxon>
        <taxon>Stenosarchaea group</taxon>
        <taxon>Methanomicrobia</taxon>
        <taxon>Methanotrichales</taxon>
        <taxon>Methanotrichaceae</taxon>
        <taxon>Methanocrinis</taxon>
    </lineage>
</organism>
<reference evidence="1 2" key="1">
    <citation type="submission" date="2023-03" db="EMBL/GenBank/DDBJ databases">
        <title>WGS of Methanotrichaceae archaeon Mx.</title>
        <authorList>
            <person name="Sorokin D.Y."/>
            <person name="Merkel A.Y."/>
        </authorList>
    </citation>
    <scope>NUCLEOTIDE SEQUENCE [LARGE SCALE GENOMIC DNA]</scope>
    <source>
        <strain evidence="1 2">Mx</strain>
    </source>
</reference>
<protein>
    <submittedName>
        <fullName evidence="1">Uncharacterized protein</fullName>
    </submittedName>
</protein>
<evidence type="ECO:0000313" key="1">
    <source>
        <dbReference type="EMBL" id="MDF0590751.1"/>
    </source>
</evidence>
<gene>
    <name evidence="1" type="ORF">P0O15_06145</name>
</gene>
<dbReference type="EMBL" id="JARFPK010000018">
    <property type="protein sequence ID" value="MDF0590751.1"/>
    <property type="molecule type" value="Genomic_DNA"/>
</dbReference>
<dbReference type="Proteomes" id="UP001220010">
    <property type="component" value="Unassembled WGS sequence"/>
</dbReference>
<sequence length="63" mass="7475">MGEAADKRIPVTREVWEDLSDLKRPGETFASLLAEMIEHEKKRRLFLDMERIEREGSFVELRL</sequence>
<name>A0ABT5X7S9_9EURY</name>
<keyword evidence="2" id="KW-1185">Reference proteome</keyword>
<comment type="caution">
    <text evidence="1">The sequence shown here is derived from an EMBL/GenBank/DDBJ whole genome shotgun (WGS) entry which is preliminary data.</text>
</comment>
<proteinExistence type="predicted"/>
<dbReference type="RefSeq" id="WP_316966496.1">
    <property type="nucleotide sequence ID" value="NZ_JARFPK010000018.1"/>
</dbReference>
<accession>A0ABT5X7S9</accession>
<evidence type="ECO:0000313" key="2">
    <source>
        <dbReference type="Proteomes" id="UP001220010"/>
    </source>
</evidence>